<gene>
    <name evidence="1" type="ORF">DVH24_024559</name>
</gene>
<accession>A0A498JIR8</accession>
<evidence type="ECO:0000313" key="1">
    <source>
        <dbReference type="EMBL" id="RXH94875.1"/>
    </source>
</evidence>
<name>A0A498JIR8_MALDO</name>
<evidence type="ECO:0000313" key="2">
    <source>
        <dbReference type="Proteomes" id="UP000290289"/>
    </source>
</evidence>
<proteinExistence type="predicted"/>
<comment type="caution">
    <text evidence="1">The sequence shown here is derived from an EMBL/GenBank/DDBJ whole genome shotgun (WGS) entry which is preliminary data.</text>
</comment>
<dbReference type="Proteomes" id="UP000290289">
    <property type="component" value="Chromosome 7"/>
</dbReference>
<organism evidence="1 2">
    <name type="scientific">Malus domestica</name>
    <name type="common">Apple</name>
    <name type="synonym">Pyrus malus</name>
    <dbReference type="NCBI Taxonomy" id="3750"/>
    <lineage>
        <taxon>Eukaryota</taxon>
        <taxon>Viridiplantae</taxon>
        <taxon>Streptophyta</taxon>
        <taxon>Embryophyta</taxon>
        <taxon>Tracheophyta</taxon>
        <taxon>Spermatophyta</taxon>
        <taxon>Magnoliopsida</taxon>
        <taxon>eudicotyledons</taxon>
        <taxon>Gunneridae</taxon>
        <taxon>Pentapetalae</taxon>
        <taxon>rosids</taxon>
        <taxon>fabids</taxon>
        <taxon>Rosales</taxon>
        <taxon>Rosaceae</taxon>
        <taxon>Amygdaloideae</taxon>
        <taxon>Maleae</taxon>
        <taxon>Malus</taxon>
    </lineage>
</organism>
<dbReference type="AlphaFoldDB" id="A0A498JIR8"/>
<keyword evidence="2" id="KW-1185">Reference proteome</keyword>
<dbReference type="EMBL" id="RDQH01000333">
    <property type="protein sequence ID" value="RXH94875.1"/>
    <property type="molecule type" value="Genomic_DNA"/>
</dbReference>
<reference evidence="1 2" key="1">
    <citation type="submission" date="2018-10" db="EMBL/GenBank/DDBJ databases">
        <title>A high-quality apple genome assembly.</title>
        <authorList>
            <person name="Hu J."/>
        </authorList>
    </citation>
    <scope>NUCLEOTIDE SEQUENCE [LARGE SCALE GENOMIC DNA]</scope>
    <source>
        <strain evidence="2">cv. HFTH1</strain>
        <tissue evidence="1">Young leaf</tissue>
    </source>
</reference>
<sequence>MNLTLSLGIPRIQQTFAVVPVPAASICSLSNGFNAICFAADGNIRDSCADSCKTSPMVLIPTKSQSVDLVSYILVLTTILWKETEILCQRFAPSRAFGAGIIGKFGRKLHKGMKYVTALQVLELQGMSGRFIDRLRGQYHHKTHHVPSIIKSLDHVFRSRVKARREDEETFDKNKLCTVRSDLLRSMFCCSKAMLLDHLMLSLVSTVLVMSNIFTKNAHIQTNSMLRELILLDSLPKFQVANSTRH</sequence>
<protein>
    <submittedName>
        <fullName evidence="1">Uncharacterized protein</fullName>
    </submittedName>
</protein>